<evidence type="ECO:0000256" key="1">
    <source>
        <dbReference type="ARBA" id="ARBA00022676"/>
    </source>
</evidence>
<dbReference type="Pfam" id="PF13692">
    <property type="entry name" value="Glyco_trans_1_4"/>
    <property type="match status" value="1"/>
</dbReference>
<sequence length="233" mass="24969">MLSRSTAQLLTRAGSAAPRVIPPGLAELDPIPATRAAAARMRLGAHCTFVVYPGDYDFSGGYDLLLEAWAGAPDLPMLVLAGRDKTRATAEARAALERRARDLGLAERVCFVGTVEDMPALLAASSGVLFPARSLYAKSDVPIVLLEAWRSSRPVWVSELPPLAELTAGLGPALPYDAAAWAAAVRRVPAEGQALGDAGRARLLERYGARRMREAYETLYDEVEAGLERARGR</sequence>
<evidence type="ECO:0000313" key="3">
    <source>
        <dbReference type="EMBL" id="TMQ54819.1"/>
    </source>
</evidence>
<name>A0A538STW7_UNCEI</name>
<comment type="caution">
    <text evidence="3">The sequence shown here is derived from an EMBL/GenBank/DDBJ whole genome shotgun (WGS) entry which is preliminary data.</text>
</comment>
<organism evidence="3 4">
    <name type="scientific">Eiseniibacteriota bacterium</name>
    <dbReference type="NCBI Taxonomy" id="2212470"/>
    <lineage>
        <taxon>Bacteria</taxon>
        <taxon>Candidatus Eiseniibacteriota</taxon>
    </lineage>
</organism>
<dbReference type="PANTHER" id="PTHR12526">
    <property type="entry name" value="GLYCOSYLTRANSFERASE"/>
    <property type="match status" value="1"/>
</dbReference>
<protein>
    <submittedName>
        <fullName evidence="3">Glycosyltransferase</fullName>
    </submittedName>
</protein>
<keyword evidence="1" id="KW-0328">Glycosyltransferase</keyword>
<gene>
    <name evidence="3" type="ORF">E6K72_07225</name>
</gene>
<dbReference type="Proteomes" id="UP000317716">
    <property type="component" value="Unassembled WGS sequence"/>
</dbReference>
<evidence type="ECO:0000256" key="2">
    <source>
        <dbReference type="ARBA" id="ARBA00022679"/>
    </source>
</evidence>
<keyword evidence="2 3" id="KW-0808">Transferase</keyword>
<dbReference type="PANTHER" id="PTHR12526:SF510">
    <property type="entry name" value="D-INOSITOL 3-PHOSPHATE GLYCOSYLTRANSFERASE"/>
    <property type="match status" value="1"/>
</dbReference>
<dbReference type="Gene3D" id="3.40.50.2000">
    <property type="entry name" value="Glycogen Phosphorylase B"/>
    <property type="match status" value="1"/>
</dbReference>
<dbReference type="GO" id="GO:0016757">
    <property type="term" value="F:glycosyltransferase activity"/>
    <property type="evidence" value="ECO:0007669"/>
    <property type="project" value="UniProtKB-KW"/>
</dbReference>
<dbReference type="AlphaFoldDB" id="A0A538STW7"/>
<dbReference type="EMBL" id="VBOS01000245">
    <property type="protein sequence ID" value="TMQ54819.1"/>
    <property type="molecule type" value="Genomic_DNA"/>
</dbReference>
<evidence type="ECO:0000313" key="4">
    <source>
        <dbReference type="Proteomes" id="UP000317716"/>
    </source>
</evidence>
<proteinExistence type="predicted"/>
<dbReference type="SUPFAM" id="SSF53756">
    <property type="entry name" value="UDP-Glycosyltransferase/glycogen phosphorylase"/>
    <property type="match status" value="1"/>
</dbReference>
<reference evidence="3 4" key="1">
    <citation type="journal article" date="2019" name="Nat. Microbiol.">
        <title>Mediterranean grassland soil C-N compound turnover is dependent on rainfall and depth, and is mediated by genomically divergent microorganisms.</title>
        <authorList>
            <person name="Diamond S."/>
            <person name="Andeer P.F."/>
            <person name="Li Z."/>
            <person name="Crits-Christoph A."/>
            <person name="Burstein D."/>
            <person name="Anantharaman K."/>
            <person name="Lane K.R."/>
            <person name="Thomas B.C."/>
            <person name="Pan C."/>
            <person name="Northen T.R."/>
            <person name="Banfield J.F."/>
        </authorList>
    </citation>
    <scope>NUCLEOTIDE SEQUENCE [LARGE SCALE GENOMIC DNA]</scope>
    <source>
        <strain evidence="3">WS_2</strain>
    </source>
</reference>
<accession>A0A538STW7</accession>